<dbReference type="EMBL" id="MLJW01000234">
    <property type="protein sequence ID" value="OIQ92363.1"/>
    <property type="molecule type" value="Genomic_DNA"/>
</dbReference>
<evidence type="ECO:0000259" key="3">
    <source>
        <dbReference type="PROSITE" id="PS51186"/>
    </source>
</evidence>
<dbReference type="CDD" id="cd04301">
    <property type="entry name" value="NAT_SF"/>
    <property type="match status" value="1"/>
</dbReference>
<dbReference type="PANTHER" id="PTHR43072">
    <property type="entry name" value="N-ACETYLTRANSFERASE"/>
    <property type="match status" value="1"/>
</dbReference>
<keyword evidence="2 4" id="KW-0012">Acyltransferase</keyword>
<dbReference type="Pfam" id="PF13420">
    <property type="entry name" value="Acetyltransf_4"/>
    <property type="match status" value="1"/>
</dbReference>
<dbReference type="EC" id="2.3.1.183" evidence="4"/>
<dbReference type="PROSITE" id="PS51186">
    <property type="entry name" value="GNAT"/>
    <property type="match status" value="1"/>
</dbReference>
<evidence type="ECO:0000256" key="2">
    <source>
        <dbReference type="ARBA" id="ARBA00023315"/>
    </source>
</evidence>
<dbReference type="SUPFAM" id="SSF55729">
    <property type="entry name" value="Acyl-CoA N-acyltransferases (Nat)"/>
    <property type="match status" value="1"/>
</dbReference>
<protein>
    <submittedName>
        <fullName evidence="4">Phosphinothricin N-acetyltransferase</fullName>
        <ecNumber evidence="4">2.3.1.183</ecNumber>
    </submittedName>
</protein>
<keyword evidence="1 4" id="KW-0808">Transferase</keyword>
<dbReference type="PANTHER" id="PTHR43072:SF23">
    <property type="entry name" value="UPF0039 PROTEIN C11D3.02C"/>
    <property type="match status" value="1"/>
</dbReference>
<feature type="domain" description="N-acetyltransferase" evidence="3">
    <location>
        <begin position="26"/>
        <end position="187"/>
    </location>
</feature>
<dbReference type="AlphaFoldDB" id="A0A1J5RS98"/>
<dbReference type="InterPro" id="IPR016181">
    <property type="entry name" value="Acyl_CoA_acyltransferase"/>
</dbReference>
<reference evidence="4" key="1">
    <citation type="submission" date="2016-10" db="EMBL/GenBank/DDBJ databases">
        <title>Sequence of Gallionella enrichment culture.</title>
        <authorList>
            <person name="Poehlein A."/>
            <person name="Muehling M."/>
            <person name="Daniel R."/>
        </authorList>
    </citation>
    <scope>NUCLEOTIDE SEQUENCE</scope>
</reference>
<accession>A0A1J5RS98</accession>
<dbReference type="Gene3D" id="3.40.630.30">
    <property type="match status" value="1"/>
</dbReference>
<evidence type="ECO:0000313" key="4">
    <source>
        <dbReference type="EMBL" id="OIQ92363.1"/>
    </source>
</evidence>
<name>A0A1J5RS98_9ZZZZ</name>
<gene>
    <name evidence="4" type="primary">pat_2</name>
    <name evidence="4" type="ORF">GALL_257290</name>
</gene>
<organism evidence="4">
    <name type="scientific">mine drainage metagenome</name>
    <dbReference type="NCBI Taxonomy" id="410659"/>
    <lineage>
        <taxon>unclassified sequences</taxon>
        <taxon>metagenomes</taxon>
        <taxon>ecological metagenomes</taxon>
    </lineage>
</organism>
<evidence type="ECO:0000256" key="1">
    <source>
        <dbReference type="ARBA" id="ARBA00022679"/>
    </source>
</evidence>
<dbReference type="InterPro" id="IPR000182">
    <property type="entry name" value="GNAT_dom"/>
</dbReference>
<comment type="caution">
    <text evidence="4">The sequence shown here is derived from an EMBL/GenBank/DDBJ whole genome shotgun (WGS) entry which is preliminary data.</text>
</comment>
<proteinExistence type="predicted"/>
<dbReference type="GO" id="GO:0102971">
    <property type="term" value="F:phosphinothricin N-acetyltransferase activity"/>
    <property type="evidence" value="ECO:0007669"/>
    <property type="project" value="UniProtKB-EC"/>
</dbReference>
<sequence length="197" mass="21537">MESEVGMVATIGALDVTIVAMTAHAPVIRAASERDGAACAEIYAPYVTDTVITFEIDPPGVDEMSARIATAARSHAWLVLEDETRVVGYAYGGPFKTRAAYRWACEVSIYLETGRRRTGAGRALYEALFSRLADRGFRTVVAGMTLPNEASVGLHTAMGFEAVGTYRRIGWKHDAWHDVTWMQRTILDGPNPPAETR</sequence>